<evidence type="ECO:0000256" key="6">
    <source>
        <dbReference type="ARBA" id="ARBA00022519"/>
    </source>
</evidence>
<evidence type="ECO:0000256" key="8">
    <source>
        <dbReference type="ARBA" id="ARBA00023136"/>
    </source>
</evidence>
<keyword evidence="7" id="KW-0175">Coiled coil</keyword>
<evidence type="ECO:0000256" key="7">
    <source>
        <dbReference type="ARBA" id="ARBA00023054"/>
    </source>
</evidence>
<dbReference type="Pfam" id="PF25876">
    <property type="entry name" value="HH_MFP_RND"/>
    <property type="match status" value="1"/>
</dbReference>
<comment type="similarity">
    <text evidence="3">Belongs to the membrane fusion protein (MFP) (TC 8.A.1) family.</text>
</comment>
<dbReference type="PATRIC" id="fig|1038922.3.peg.4582"/>
<dbReference type="PANTHER" id="PTHR30469">
    <property type="entry name" value="MULTIDRUG RESISTANCE PROTEIN MDTA"/>
    <property type="match status" value="1"/>
</dbReference>
<dbReference type="eggNOG" id="COG0845">
    <property type="taxonomic scope" value="Bacteria"/>
</dbReference>
<evidence type="ECO:0000256" key="3">
    <source>
        <dbReference type="ARBA" id="ARBA00009477"/>
    </source>
</evidence>
<evidence type="ECO:0000256" key="1">
    <source>
        <dbReference type="ARBA" id="ARBA00004533"/>
    </source>
</evidence>
<keyword evidence="6" id="KW-0997">Cell inner membrane</keyword>
<feature type="domain" description="Multidrug resistance protein MdtA-like beta-barrel" evidence="12">
    <location>
        <begin position="212"/>
        <end position="297"/>
    </location>
</feature>
<dbReference type="InterPro" id="IPR058627">
    <property type="entry name" value="MdtA-like_C"/>
</dbReference>
<proteinExistence type="inferred from homology"/>
<dbReference type="AlphaFoldDB" id="J2MU94"/>
<feature type="domain" description="Multidrug resistance protein MdtA-like barrel-sandwich hybrid" evidence="11">
    <location>
        <begin position="67"/>
        <end position="204"/>
    </location>
</feature>
<evidence type="ECO:0000259" key="12">
    <source>
        <dbReference type="Pfam" id="PF25944"/>
    </source>
</evidence>
<dbReference type="RefSeq" id="WP_003178249.1">
    <property type="nucleotide sequence ID" value="NZ_CM001558.1"/>
</dbReference>
<dbReference type="InterPro" id="IPR058626">
    <property type="entry name" value="MdtA-like_b-barrel"/>
</dbReference>
<accession>J2MU94</accession>
<dbReference type="NCBIfam" id="TIGR01730">
    <property type="entry name" value="RND_mfp"/>
    <property type="match status" value="1"/>
</dbReference>
<dbReference type="Pfam" id="PF25917">
    <property type="entry name" value="BSH_RND"/>
    <property type="match status" value="1"/>
</dbReference>
<dbReference type="SUPFAM" id="SSF111369">
    <property type="entry name" value="HlyD-like secretion proteins"/>
    <property type="match status" value="1"/>
</dbReference>
<dbReference type="Gene3D" id="2.40.30.170">
    <property type="match status" value="1"/>
</dbReference>
<protein>
    <submittedName>
        <fullName evidence="14">Efflux transporter, RND family, MFP subunit</fullName>
    </submittedName>
</protein>
<evidence type="ECO:0000256" key="2">
    <source>
        <dbReference type="ARBA" id="ARBA00004635"/>
    </source>
</evidence>
<reference evidence="14" key="1">
    <citation type="journal article" date="2012" name="PLoS Genet.">
        <title>Comparative Genomics of Plant-Associated Pseudomonas spp.: Insights into Diversity and Inheritance of Traits Involved in Multitrophic Interactions.</title>
        <authorList>
            <person name="Loper J.E."/>
            <person name="Hassan K.A."/>
            <person name="Mavrodi D.V."/>
            <person name="Davis E.W.II."/>
            <person name="Lim C.K."/>
            <person name="Shaffer B.T."/>
            <person name="Elbourne L.D."/>
            <person name="Stockwell V.O."/>
            <person name="Hartney S.L."/>
            <person name="Breakwell K."/>
            <person name="Henkels M.D."/>
            <person name="Tetu S.G."/>
            <person name="Rangel L.I."/>
            <person name="Kidarsa T.A."/>
            <person name="Wilson N.L."/>
            <person name="van de Mortel J.E."/>
            <person name="Song C."/>
            <person name="Blumhagen R."/>
            <person name="Radune D."/>
            <person name="Hostetler J.B."/>
            <person name="Brinkac L.M."/>
            <person name="Durkin A.S."/>
            <person name="Kluepfel D.A."/>
            <person name="Wechter W.P."/>
            <person name="Anderson A.J."/>
            <person name="Kim Y.C."/>
            <person name="Pierson L.S.III."/>
            <person name="Pierson E.A."/>
            <person name="Lindow S.E."/>
            <person name="Kobayashi D.Y."/>
            <person name="Raaijmakers J.M."/>
            <person name="Weller D.M."/>
            <person name="Thomashow L.S."/>
            <person name="Allen A.E."/>
            <person name="Paulsen I.T."/>
        </authorList>
    </citation>
    <scope>NUCLEOTIDE SEQUENCE [LARGE SCALE GENOMIC DNA]</scope>
    <source>
        <strain evidence="14">Q2-87</strain>
    </source>
</reference>
<dbReference type="InterPro" id="IPR006143">
    <property type="entry name" value="RND_pump_MFP"/>
</dbReference>
<dbReference type="EMBL" id="AGBM01000001">
    <property type="protein sequence ID" value="EJL04687.1"/>
    <property type="molecule type" value="Genomic_DNA"/>
</dbReference>
<dbReference type="GO" id="GO:0015562">
    <property type="term" value="F:efflux transmembrane transporter activity"/>
    <property type="evidence" value="ECO:0007669"/>
    <property type="project" value="TreeGrafter"/>
</dbReference>
<gene>
    <name evidence="14" type="ORF">PflQ2_0944</name>
</gene>
<dbReference type="GO" id="GO:1990281">
    <property type="term" value="C:efflux pump complex"/>
    <property type="evidence" value="ECO:0007669"/>
    <property type="project" value="TreeGrafter"/>
</dbReference>
<feature type="domain" description="Multidrug resistance protein MdtA-like C-terminal permuted SH3" evidence="13">
    <location>
        <begin position="302"/>
        <end position="359"/>
    </location>
</feature>
<dbReference type="Proteomes" id="UP000007289">
    <property type="component" value="Chromosome"/>
</dbReference>
<organism evidence="14">
    <name type="scientific">Pseudomonas fluorescens (strain Q2-87)</name>
    <dbReference type="NCBI Taxonomy" id="1038922"/>
    <lineage>
        <taxon>Bacteria</taxon>
        <taxon>Pseudomonadati</taxon>
        <taxon>Pseudomonadota</taxon>
        <taxon>Gammaproteobacteria</taxon>
        <taxon>Pseudomonadales</taxon>
        <taxon>Pseudomonadaceae</taxon>
        <taxon>Pseudomonas</taxon>
    </lineage>
</organism>
<dbReference type="InterPro" id="IPR058625">
    <property type="entry name" value="MdtA-like_BSH"/>
</dbReference>
<dbReference type="Gene3D" id="2.40.50.100">
    <property type="match status" value="1"/>
</dbReference>
<evidence type="ECO:0000259" key="11">
    <source>
        <dbReference type="Pfam" id="PF25917"/>
    </source>
</evidence>
<evidence type="ECO:0000259" key="10">
    <source>
        <dbReference type="Pfam" id="PF25876"/>
    </source>
</evidence>
<comment type="subcellular location">
    <subcellularLocation>
        <location evidence="1">Cell inner membrane</location>
    </subcellularLocation>
    <subcellularLocation>
        <location evidence="2">Membrane</location>
        <topology evidence="2">Lipid-anchor</topology>
    </subcellularLocation>
</comment>
<dbReference type="HOGENOM" id="CLU_018816_2_0_6"/>
<dbReference type="Gene3D" id="2.40.420.20">
    <property type="match status" value="1"/>
</dbReference>
<keyword evidence="4" id="KW-0813">Transport</keyword>
<evidence type="ECO:0000313" key="14">
    <source>
        <dbReference type="EMBL" id="EJL04687.1"/>
    </source>
</evidence>
<feature type="domain" description="Multidrug resistance protein MdtA-like alpha-helical hairpin" evidence="10">
    <location>
        <begin position="106"/>
        <end position="175"/>
    </location>
</feature>
<sequence>MRIQKKTVLLVALLVALAALVLWFVMKPVTAKPGAPAAVPVRVVSVVQKDVPRFASGIGTVLSLHSVVIRPQIDGILTKLLIKEGQLVKKGDLLATIDDRSIRASLDQARAQLGESQAQLAVAQVNLKRYKLLSVDDGVSKQTYDQQQALVNQLKATVQGNQAAIDSAQVQLSYTQIRSPVTGRVGIRNVDEGNFLRTSDAEGLFSVTQIDPIAVEFSLPQQMLPTLQRLIAAPEQALVKAYIGAEGATGEALAEGRLSLIDNQINANTGTLRAKAEFDNAAQRLWPGQLVTLKIQTALDKDALVVPPTVVQRGLEQAFVYRVKGDKVESVPVTIVYQDSDIHIVKGVNAGDQLVSDGQSRLKPGTSIQVLSDPPALAKTSEPQP</sequence>
<evidence type="ECO:0000256" key="9">
    <source>
        <dbReference type="SAM" id="MobiDB-lite"/>
    </source>
</evidence>
<keyword evidence="8" id="KW-0472">Membrane</keyword>
<name>J2MU94_PSEFQ</name>
<evidence type="ECO:0000259" key="13">
    <source>
        <dbReference type="Pfam" id="PF25967"/>
    </source>
</evidence>
<keyword evidence="5" id="KW-1003">Cell membrane</keyword>
<comment type="caution">
    <text evidence="14">The sequence shown here is derived from an EMBL/GenBank/DDBJ whole genome shotgun (WGS) entry which is preliminary data.</text>
</comment>
<dbReference type="InterPro" id="IPR058624">
    <property type="entry name" value="MdtA-like_HH"/>
</dbReference>
<dbReference type="Pfam" id="PF25967">
    <property type="entry name" value="RND-MFP_C"/>
    <property type="match status" value="1"/>
</dbReference>
<evidence type="ECO:0000256" key="5">
    <source>
        <dbReference type="ARBA" id="ARBA00022475"/>
    </source>
</evidence>
<evidence type="ECO:0000256" key="4">
    <source>
        <dbReference type="ARBA" id="ARBA00022448"/>
    </source>
</evidence>
<dbReference type="Gene3D" id="1.10.287.470">
    <property type="entry name" value="Helix hairpin bin"/>
    <property type="match status" value="1"/>
</dbReference>
<feature type="region of interest" description="Disordered" evidence="9">
    <location>
        <begin position="364"/>
        <end position="385"/>
    </location>
</feature>
<dbReference type="Pfam" id="PF25944">
    <property type="entry name" value="Beta-barrel_RND"/>
    <property type="match status" value="1"/>
</dbReference>
<dbReference type="PANTHER" id="PTHR30469:SF12">
    <property type="entry name" value="MULTIDRUG RESISTANCE PROTEIN MDTA"/>
    <property type="match status" value="1"/>
</dbReference>